<reference evidence="5" key="1">
    <citation type="journal article" date="2019" name="Int. J. Syst. Evol. Microbiol.">
        <title>The Global Catalogue of Microorganisms (GCM) 10K type strain sequencing project: providing services to taxonomists for standard genome sequencing and annotation.</title>
        <authorList>
            <consortium name="The Broad Institute Genomics Platform"/>
            <consortium name="The Broad Institute Genome Sequencing Center for Infectious Disease"/>
            <person name="Wu L."/>
            <person name="Ma J."/>
        </authorList>
    </citation>
    <scope>NUCLEOTIDE SEQUENCE [LARGE SCALE GENOMIC DNA]</scope>
    <source>
        <strain evidence="5">CAIM 431</strain>
    </source>
</reference>
<gene>
    <name evidence="4" type="ORF">ACFSCS_02825</name>
</gene>
<dbReference type="Pfam" id="PF00795">
    <property type="entry name" value="CN_hydrolase"/>
    <property type="match status" value="1"/>
</dbReference>
<sequence>MTATSRPTRVCVAQVGPDLGRVDENCALVAATLSEAVAAGADVVVLPELATCGYVFTSAEQARQAAISVDDPRLEAWSRALAQRPGSVAVVGFAELHGDRVFNSALVLDGTGVLGTYRKVHLWDRERLWFSPGEEPPLLVDTAHGRLGVMICYDMEFPEWTRLAALGGADLLTLPTNWPHFPRPEGERVAEVGIAQATARMNHMAIAFADRSRDESGVAWSMASGIVDADGWLRASVGEGAGLATAELDLAASRDKSQGTVTDLFGDRRPDLYGGLVR</sequence>
<dbReference type="GO" id="GO:0016787">
    <property type="term" value="F:hydrolase activity"/>
    <property type="evidence" value="ECO:0007669"/>
    <property type="project" value="UniProtKB-KW"/>
</dbReference>
<name>A0ABW4RU34_9ACTN</name>
<protein>
    <submittedName>
        <fullName evidence="4">Nitrilase-related carbon-nitrogen hydrolase</fullName>
    </submittedName>
</protein>
<dbReference type="PANTHER" id="PTHR43674">
    <property type="entry name" value="NITRILASE C965.09-RELATED"/>
    <property type="match status" value="1"/>
</dbReference>
<dbReference type="PROSITE" id="PS01227">
    <property type="entry name" value="UPF0012"/>
    <property type="match status" value="1"/>
</dbReference>
<dbReference type="InterPro" id="IPR003010">
    <property type="entry name" value="C-N_Hydrolase"/>
</dbReference>
<feature type="domain" description="CN hydrolase" evidence="3">
    <location>
        <begin position="8"/>
        <end position="250"/>
    </location>
</feature>
<dbReference type="InterPro" id="IPR050345">
    <property type="entry name" value="Aliph_Amidase/BUP"/>
</dbReference>
<evidence type="ECO:0000256" key="1">
    <source>
        <dbReference type="ARBA" id="ARBA00010613"/>
    </source>
</evidence>
<keyword evidence="5" id="KW-1185">Reference proteome</keyword>
<proteinExistence type="inferred from homology"/>
<dbReference type="EMBL" id="JBHUFZ010000007">
    <property type="protein sequence ID" value="MFD1889118.1"/>
    <property type="molecule type" value="Genomic_DNA"/>
</dbReference>
<keyword evidence="2 4" id="KW-0378">Hydrolase</keyword>
<dbReference type="Gene3D" id="3.60.110.10">
    <property type="entry name" value="Carbon-nitrogen hydrolase"/>
    <property type="match status" value="1"/>
</dbReference>
<dbReference type="RefSeq" id="WP_343873963.1">
    <property type="nucleotide sequence ID" value="NZ_BAAAIX010000021.1"/>
</dbReference>
<evidence type="ECO:0000259" key="3">
    <source>
        <dbReference type="PROSITE" id="PS50263"/>
    </source>
</evidence>
<comment type="similarity">
    <text evidence="1">Belongs to the carbon-nitrogen hydrolase superfamily. NIT1/NIT2 family.</text>
</comment>
<dbReference type="SUPFAM" id="SSF56317">
    <property type="entry name" value="Carbon-nitrogen hydrolase"/>
    <property type="match status" value="1"/>
</dbReference>
<evidence type="ECO:0000313" key="5">
    <source>
        <dbReference type="Proteomes" id="UP001597326"/>
    </source>
</evidence>
<comment type="caution">
    <text evidence="4">The sequence shown here is derived from an EMBL/GenBank/DDBJ whole genome shotgun (WGS) entry which is preliminary data.</text>
</comment>
<dbReference type="InterPro" id="IPR036526">
    <property type="entry name" value="C-N_Hydrolase_sf"/>
</dbReference>
<dbReference type="PROSITE" id="PS50263">
    <property type="entry name" value="CN_HYDROLASE"/>
    <property type="match status" value="1"/>
</dbReference>
<accession>A0ABW4RU34</accession>
<organism evidence="4 5">
    <name type="scientific">Luteococcus peritonei</name>
    <dbReference type="NCBI Taxonomy" id="88874"/>
    <lineage>
        <taxon>Bacteria</taxon>
        <taxon>Bacillati</taxon>
        <taxon>Actinomycetota</taxon>
        <taxon>Actinomycetes</taxon>
        <taxon>Propionibacteriales</taxon>
        <taxon>Propionibacteriaceae</taxon>
        <taxon>Luteococcus</taxon>
    </lineage>
</organism>
<dbReference type="PANTHER" id="PTHR43674:SF2">
    <property type="entry name" value="BETA-UREIDOPROPIONASE"/>
    <property type="match status" value="1"/>
</dbReference>
<evidence type="ECO:0000313" key="4">
    <source>
        <dbReference type="EMBL" id="MFD1889118.1"/>
    </source>
</evidence>
<dbReference type="InterPro" id="IPR001110">
    <property type="entry name" value="UPF0012_CS"/>
</dbReference>
<evidence type="ECO:0000256" key="2">
    <source>
        <dbReference type="ARBA" id="ARBA00022801"/>
    </source>
</evidence>
<dbReference type="Proteomes" id="UP001597326">
    <property type="component" value="Unassembled WGS sequence"/>
</dbReference>